<dbReference type="InterPro" id="IPR002921">
    <property type="entry name" value="Fungal_lipase-type"/>
</dbReference>
<feature type="domain" description="RING-type" evidence="11">
    <location>
        <begin position="218"/>
        <end position="255"/>
    </location>
</feature>
<comment type="similarity">
    <text evidence="2 10">Belongs to the AB hydrolase superfamily. Lipase family.</text>
</comment>
<reference evidence="12 13" key="1">
    <citation type="journal article" date="2009" name="Nature">
        <title>The Sorghum bicolor genome and the diversification of grasses.</title>
        <authorList>
            <person name="Paterson A.H."/>
            <person name="Bowers J.E."/>
            <person name="Bruggmann R."/>
            <person name="Dubchak I."/>
            <person name="Grimwood J."/>
            <person name="Gundlach H."/>
            <person name="Haberer G."/>
            <person name="Hellsten U."/>
            <person name="Mitros T."/>
            <person name="Poliakov A."/>
            <person name="Schmutz J."/>
            <person name="Spannagl M."/>
            <person name="Tang H."/>
            <person name="Wang X."/>
            <person name="Wicker T."/>
            <person name="Bharti A.K."/>
            <person name="Chapman J."/>
            <person name="Feltus F.A."/>
            <person name="Gowik U."/>
            <person name="Grigoriev I.V."/>
            <person name="Lyons E."/>
            <person name="Maher C.A."/>
            <person name="Martis M."/>
            <person name="Narechania A."/>
            <person name="Otillar R.P."/>
            <person name="Penning B.W."/>
            <person name="Salamov A.A."/>
            <person name="Wang Y."/>
            <person name="Zhang L."/>
            <person name="Carpita N.C."/>
            <person name="Freeling M."/>
            <person name="Gingle A.R."/>
            <person name="Hash C.T."/>
            <person name="Keller B."/>
            <person name="Klein P."/>
            <person name="Kresovich S."/>
            <person name="McCann M.C."/>
            <person name="Ming R."/>
            <person name="Peterson D.G."/>
            <person name="Mehboob-ur-Rahman"/>
            <person name="Ware D."/>
            <person name="Westhoff P."/>
            <person name="Mayer K.F."/>
            <person name="Messing J."/>
            <person name="Rokhsar D.S."/>
        </authorList>
    </citation>
    <scope>NUCLEOTIDE SEQUENCE [LARGE SCALE GENOMIC DNA]</scope>
    <source>
        <strain evidence="13">cv. BTx623</strain>
    </source>
</reference>
<keyword evidence="4 9" id="KW-0863">Zinc-finger</keyword>
<evidence type="ECO:0000256" key="6">
    <source>
        <dbReference type="ARBA" id="ARBA00022833"/>
    </source>
</evidence>
<dbReference type="InterPro" id="IPR017907">
    <property type="entry name" value="Znf_RING_CS"/>
</dbReference>
<evidence type="ECO:0000256" key="1">
    <source>
        <dbReference type="ARBA" id="ARBA00003523"/>
    </source>
</evidence>
<evidence type="ECO:0000313" key="12">
    <source>
        <dbReference type="EMBL" id="KXG35461.1"/>
    </source>
</evidence>
<evidence type="ECO:0000256" key="9">
    <source>
        <dbReference type="PROSITE-ProRule" id="PRU00175"/>
    </source>
</evidence>
<dbReference type="PANTHER" id="PTHR31828:SF10">
    <property type="entry name" value="PHOSPHOLIPASE A1-IIDELTA"/>
    <property type="match status" value="1"/>
</dbReference>
<dbReference type="InterPro" id="IPR029058">
    <property type="entry name" value="AB_hydrolase_fold"/>
</dbReference>
<dbReference type="Gramene" id="KXG35461">
    <property type="protein sequence ID" value="KXG35461"/>
    <property type="gene ID" value="SORBI_3002G177200"/>
</dbReference>
<keyword evidence="7 10" id="KW-0442">Lipid degradation</keyword>
<dbReference type="PROSITE" id="PS50089">
    <property type="entry name" value="ZF_RING_2"/>
    <property type="match status" value="1"/>
</dbReference>
<dbReference type="EMBL" id="CM000761">
    <property type="protein sequence ID" value="KXG35461.1"/>
    <property type="molecule type" value="Genomic_DNA"/>
</dbReference>
<keyword evidence="6" id="KW-0862">Zinc</keyword>
<evidence type="ECO:0000256" key="10">
    <source>
        <dbReference type="RuleBase" id="RU367093"/>
    </source>
</evidence>
<dbReference type="GO" id="GO:0008270">
    <property type="term" value="F:zinc ion binding"/>
    <property type="evidence" value="ECO:0007669"/>
    <property type="project" value="UniProtKB-KW"/>
</dbReference>
<dbReference type="Gene3D" id="3.40.50.1820">
    <property type="entry name" value="alpha/beta hydrolase"/>
    <property type="match status" value="1"/>
</dbReference>
<sequence length="277" mass="30069">MALLEQMDQHGVPLRDLPGVVLGRHHGVLALPRGVEQGANWIGYVSVSTDAAAAATGQRIIYVAWQWVDMLKPELVSPDAILSEGDSARGQARVMEGWYLIYISSDERSPFSKYSARQQLLATYKDEILSIMCTGHSLGASLATLCAFDIAVNGVSRVGGVDIAVTAIIGNPEFKKRFEELPNLRALHVRNMPDLILLYPSGLLGYTNAGDVLASCCCVRMARAKGATFIPCGHTFCRACARELLAGRGRCLLCNAAIVDILDSVWRQDGLHHYARG</sequence>
<evidence type="ECO:0000256" key="4">
    <source>
        <dbReference type="ARBA" id="ARBA00022771"/>
    </source>
</evidence>
<dbReference type="Gene3D" id="3.30.40.10">
    <property type="entry name" value="Zinc/RING finger domain, C3HC4 (zinc finger)"/>
    <property type="match status" value="1"/>
</dbReference>
<keyword evidence="13" id="KW-1185">Reference proteome</keyword>
<dbReference type="InterPro" id="IPR001841">
    <property type="entry name" value="Znf_RING"/>
</dbReference>
<evidence type="ECO:0000256" key="2">
    <source>
        <dbReference type="ARBA" id="ARBA00010701"/>
    </source>
</evidence>
<evidence type="ECO:0000313" key="13">
    <source>
        <dbReference type="Proteomes" id="UP000000768"/>
    </source>
</evidence>
<dbReference type="GO" id="GO:0016042">
    <property type="term" value="P:lipid catabolic process"/>
    <property type="evidence" value="ECO:0007669"/>
    <property type="project" value="UniProtKB-UniRule"/>
</dbReference>
<dbReference type="Pfam" id="PF13920">
    <property type="entry name" value="zf-C3HC4_3"/>
    <property type="match status" value="1"/>
</dbReference>
<proteinExistence type="inferred from homology"/>
<name>A0A1B6QC36_SORBI</name>
<dbReference type="Proteomes" id="UP000000768">
    <property type="component" value="Chromosome 2"/>
</dbReference>
<dbReference type="InterPro" id="IPR013083">
    <property type="entry name" value="Znf_RING/FYVE/PHD"/>
</dbReference>
<evidence type="ECO:0000256" key="5">
    <source>
        <dbReference type="ARBA" id="ARBA00022801"/>
    </source>
</evidence>
<dbReference type="SUPFAM" id="SSF53474">
    <property type="entry name" value="alpha/beta-Hydrolases"/>
    <property type="match status" value="1"/>
</dbReference>
<accession>A0A1B6QC36</accession>
<dbReference type="GO" id="GO:0008970">
    <property type="term" value="F:phospholipase A1 activity"/>
    <property type="evidence" value="ECO:0007669"/>
    <property type="project" value="UniProtKB-UniRule"/>
</dbReference>
<gene>
    <name evidence="12" type="ORF">SORBI_3002G177200</name>
</gene>
<evidence type="ECO:0000256" key="7">
    <source>
        <dbReference type="ARBA" id="ARBA00022963"/>
    </source>
</evidence>
<evidence type="ECO:0000256" key="3">
    <source>
        <dbReference type="ARBA" id="ARBA00022723"/>
    </source>
</evidence>
<keyword evidence="8 10" id="KW-0443">Lipid metabolism</keyword>
<evidence type="ECO:0000259" key="11">
    <source>
        <dbReference type="PROSITE" id="PS50089"/>
    </source>
</evidence>
<dbReference type="CDD" id="cd00519">
    <property type="entry name" value="Lipase_3"/>
    <property type="match status" value="1"/>
</dbReference>
<keyword evidence="3" id="KW-0479">Metal-binding</keyword>
<dbReference type="InterPro" id="IPR033556">
    <property type="entry name" value="PLA"/>
</dbReference>
<dbReference type="Pfam" id="PF01764">
    <property type="entry name" value="Lipase_3"/>
    <property type="match status" value="1"/>
</dbReference>
<dbReference type="PANTHER" id="PTHR31828">
    <property type="entry name" value="PHOSPHOLIPASE A1-IIGAMMA"/>
    <property type="match status" value="1"/>
</dbReference>
<dbReference type="InParanoid" id="A0A1B6QC36"/>
<reference evidence="13" key="2">
    <citation type="journal article" date="2018" name="Plant J.">
        <title>The Sorghum bicolor reference genome: improved assembly, gene annotations, a transcriptome atlas, and signatures of genome organization.</title>
        <authorList>
            <person name="McCormick R.F."/>
            <person name="Truong S.K."/>
            <person name="Sreedasyam A."/>
            <person name="Jenkins J."/>
            <person name="Shu S."/>
            <person name="Sims D."/>
            <person name="Kennedy M."/>
            <person name="Amirebrahimi M."/>
            <person name="Weers B.D."/>
            <person name="McKinley B."/>
            <person name="Mattison A."/>
            <person name="Morishige D.T."/>
            <person name="Grimwood J."/>
            <person name="Schmutz J."/>
            <person name="Mullet J.E."/>
        </authorList>
    </citation>
    <scope>NUCLEOTIDE SEQUENCE [LARGE SCALE GENOMIC DNA]</scope>
    <source>
        <strain evidence="13">cv. BTx623</strain>
    </source>
</reference>
<dbReference type="PROSITE" id="PS00518">
    <property type="entry name" value="ZF_RING_1"/>
    <property type="match status" value="1"/>
</dbReference>
<dbReference type="EC" id="3.1.1.-" evidence="10"/>
<comment type="function">
    <text evidence="1 10">Acylhydrolase that catalyzes the hydrolysis of phospholipids at the sn-1 position.</text>
</comment>
<keyword evidence="5 10" id="KW-0378">Hydrolase</keyword>
<dbReference type="AlphaFoldDB" id="A0A1B6QC36"/>
<organism evidence="12 13">
    <name type="scientific">Sorghum bicolor</name>
    <name type="common">Sorghum</name>
    <name type="synonym">Sorghum vulgare</name>
    <dbReference type="NCBI Taxonomy" id="4558"/>
    <lineage>
        <taxon>Eukaryota</taxon>
        <taxon>Viridiplantae</taxon>
        <taxon>Streptophyta</taxon>
        <taxon>Embryophyta</taxon>
        <taxon>Tracheophyta</taxon>
        <taxon>Spermatophyta</taxon>
        <taxon>Magnoliopsida</taxon>
        <taxon>Liliopsida</taxon>
        <taxon>Poales</taxon>
        <taxon>Poaceae</taxon>
        <taxon>PACMAD clade</taxon>
        <taxon>Panicoideae</taxon>
        <taxon>Andropogonodae</taxon>
        <taxon>Andropogoneae</taxon>
        <taxon>Sorghinae</taxon>
        <taxon>Sorghum</taxon>
    </lineage>
</organism>
<evidence type="ECO:0000256" key="8">
    <source>
        <dbReference type="ARBA" id="ARBA00023098"/>
    </source>
</evidence>
<protein>
    <recommendedName>
        <fullName evidence="10">Phospholipase A1</fullName>
        <ecNumber evidence="10">3.1.1.-</ecNumber>
    </recommendedName>
</protein>
<dbReference type="SUPFAM" id="SSF57850">
    <property type="entry name" value="RING/U-box"/>
    <property type="match status" value="1"/>
</dbReference>